<proteinExistence type="predicted"/>
<reference evidence="1" key="1">
    <citation type="submission" date="2021-01" db="EMBL/GenBank/DDBJ databases">
        <authorList>
            <person name="Corre E."/>
            <person name="Pelletier E."/>
            <person name="Niang G."/>
            <person name="Scheremetjew M."/>
            <person name="Finn R."/>
            <person name="Kale V."/>
            <person name="Holt S."/>
            <person name="Cochrane G."/>
            <person name="Meng A."/>
            <person name="Brown T."/>
            <person name="Cohen L."/>
        </authorList>
    </citation>
    <scope>NUCLEOTIDE SEQUENCE</scope>
    <source>
        <strain evidence="1">CCMP3105</strain>
    </source>
</reference>
<gene>
    <name evidence="1" type="ORF">AMON00008_LOCUS35303</name>
</gene>
<protein>
    <submittedName>
        <fullName evidence="1">Uncharacterized protein</fullName>
    </submittedName>
</protein>
<dbReference type="EMBL" id="HBNR01050461">
    <property type="protein sequence ID" value="CAE4614168.1"/>
    <property type="molecule type" value="Transcribed_RNA"/>
</dbReference>
<dbReference type="AlphaFoldDB" id="A0A7S4V8K1"/>
<evidence type="ECO:0000313" key="1">
    <source>
        <dbReference type="EMBL" id="CAE4614168.1"/>
    </source>
</evidence>
<sequence>MHQPLLTAISASSMRSMSEFRLRHLATTAWAFSTLELQDRPWLYAIASQARRPITLQGDRENLLGLAWALSSWCVSDRPLWEAIASASIPNIPEMQPQHLMGIAWAFARCEYPHSPLIDAIAAASRKMISASPS</sequence>
<accession>A0A7S4V8K1</accession>
<name>A0A7S4V8K1_9DINO</name>
<organism evidence="1">
    <name type="scientific">Alexandrium monilatum</name>
    <dbReference type="NCBI Taxonomy" id="311494"/>
    <lineage>
        <taxon>Eukaryota</taxon>
        <taxon>Sar</taxon>
        <taxon>Alveolata</taxon>
        <taxon>Dinophyceae</taxon>
        <taxon>Gonyaulacales</taxon>
        <taxon>Pyrocystaceae</taxon>
        <taxon>Alexandrium</taxon>
    </lineage>
</organism>